<dbReference type="Proteomes" id="UP000425960">
    <property type="component" value="Chromosome"/>
</dbReference>
<accession>A0A5K7ZZP0</accession>
<organism evidence="1 2">
    <name type="scientific">Desulfosarcina ovata subsp. sediminis</name>
    <dbReference type="NCBI Taxonomy" id="885957"/>
    <lineage>
        <taxon>Bacteria</taxon>
        <taxon>Pseudomonadati</taxon>
        <taxon>Thermodesulfobacteriota</taxon>
        <taxon>Desulfobacteria</taxon>
        <taxon>Desulfobacterales</taxon>
        <taxon>Desulfosarcinaceae</taxon>
        <taxon>Desulfosarcina</taxon>
    </lineage>
</organism>
<protein>
    <submittedName>
        <fullName evidence="1">Uncharacterized protein</fullName>
    </submittedName>
</protein>
<evidence type="ECO:0000313" key="1">
    <source>
        <dbReference type="EMBL" id="BBO85668.1"/>
    </source>
</evidence>
<proteinExistence type="predicted"/>
<evidence type="ECO:0000313" key="2">
    <source>
        <dbReference type="Proteomes" id="UP000425960"/>
    </source>
</evidence>
<dbReference type="EMBL" id="AP021876">
    <property type="protein sequence ID" value="BBO85668.1"/>
    <property type="molecule type" value="Genomic_DNA"/>
</dbReference>
<sequence length="66" mass="7460">MPLPNRSIVRGLWNGQPAREPFLQRLRICPAAWNRCHAADTCCTNTYKTASRNRQTVNAAHPAAER</sequence>
<dbReference type="AlphaFoldDB" id="A0A5K7ZZP0"/>
<dbReference type="KEGG" id="dov:DSCO28_62340"/>
<name>A0A5K7ZZP0_9BACT</name>
<reference evidence="1 2" key="1">
    <citation type="submission" date="2019-11" db="EMBL/GenBank/DDBJ databases">
        <title>Comparative genomics of hydrocarbon-degrading Desulfosarcina strains.</title>
        <authorList>
            <person name="Watanabe M."/>
            <person name="Kojima H."/>
            <person name="Fukui M."/>
        </authorList>
    </citation>
    <scope>NUCLEOTIDE SEQUENCE [LARGE SCALE GENOMIC DNA]</scope>
    <source>
        <strain evidence="1 2">28bB2T</strain>
    </source>
</reference>
<gene>
    <name evidence="1" type="ORF">DSCO28_62340</name>
</gene>